<proteinExistence type="predicted"/>
<keyword evidence="1" id="KW-0472">Membrane</keyword>
<dbReference type="RefSeq" id="WP_186918214.1">
    <property type="nucleotide sequence ID" value="NZ_JACOPQ010000001.1"/>
</dbReference>
<reference evidence="3" key="1">
    <citation type="submission" date="2020-08" db="EMBL/GenBank/DDBJ databases">
        <title>Genome public.</title>
        <authorList>
            <person name="Liu C."/>
            <person name="Sun Q."/>
        </authorList>
    </citation>
    <scope>NUCLEOTIDE SEQUENCE</scope>
    <source>
        <strain evidence="3">NSJ-52</strain>
    </source>
</reference>
<comment type="caution">
    <text evidence="3">The sequence shown here is derived from an EMBL/GenBank/DDBJ whole genome shotgun (WGS) entry which is preliminary data.</text>
</comment>
<dbReference type="AlphaFoldDB" id="A0A8J6JA03"/>
<evidence type="ECO:0000313" key="3">
    <source>
        <dbReference type="EMBL" id="MBC5735581.1"/>
    </source>
</evidence>
<feature type="transmembrane region" description="Helical" evidence="1">
    <location>
        <begin position="93"/>
        <end position="111"/>
    </location>
</feature>
<evidence type="ECO:0000256" key="1">
    <source>
        <dbReference type="SAM" id="Phobius"/>
    </source>
</evidence>
<evidence type="ECO:0000313" key="4">
    <source>
        <dbReference type="Proteomes" id="UP000607645"/>
    </source>
</evidence>
<feature type="domain" description="DUF4367" evidence="2">
    <location>
        <begin position="315"/>
        <end position="426"/>
    </location>
</feature>
<dbReference type="InterPro" id="IPR025377">
    <property type="entry name" value="DUF4367"/>
</dbReference>
<accession>A0A8J6JA03</accession>
<keyword evidence="4" id="KW-1185">Reference proteome</keyword>
<name>A0A8J6JA03_9FIRM</name>
<evidence type="ECO:0000259" key="2">
    <source>
        <dbReference type="Pfam" id="PF14285"/>
    </source>
</evidence>
<sequence length="579" mass="63929">MPDSEREKLERDELIEALSDRLDGMGEEDFDLSALDEYFSALDDEAPLASEFDAVSGEKAFREKYKELFEGDRAAGPALQVLPAKRRPRGWRLAGRIAAVAAAACLCLALVCQGMGIDMLGFLAHWGRGEFTFETSDQPRPDNLRYGPFDTLAEALSANGTTVPMDPTWVPEPGGYFGALKTEVTVSREAQSDLFTADCRDEEGRGYTVEVRRYDSIPATRVDGLGDPEAIQYVVDGRSYFILQLKDELSVRWIHGSMEGSIIGDLDVETAQALVRSITEGSGGGYHAPDPDRTPPMGNDLRSLLEVMDLDPNLAPTWLPEGFTKSELNSGNGWQNVEMIHAVYDDAAHEKRFSVHLEWWEDPAEPVAPVFAREGGGAEEYEHNGVTFRILDDGDGLIVTWTAGRVSGYISGDLTEEEARHIIDSIPQWSPDRPQSEKPGYRPSDIVENHYDSMSDALAAYDLPASLAPDFIPGRFVLEEVTATEMSAWTDITAAYFEGEELFRISVKVFADEETAGSGTTIIIKDDEPVEEYQHNGVTFYIMTNNDRRSVAWKSGVMEGMISGPITTEEAKQIIDSMG</sequence>
<dbReference type="Proteomes" id="UP000607645">
    <property type="component" value="Unassembled WGS sequence"/>
</dbReference>
<organism evidence="3 4">
    <name type="scientific">Lawsonibacter faecis</name>
    <dbReference type="NCBI Taxonomy" id="2763052"/>
    <lineage>
        <taxon>Bacteria</taxon>
        <taxon>Bacillati</taxon>
        <taxon>Bacillota</taxon>
        <taxon>Clostridia</taxon>
        <taxon>Eubacteriales</taxon>
        <taxon>Oscillospiraceae</taxon>
        <taxon>Lawsonibacter</taxon>
    </lineage>
</organism>
<keyword evidence="1" id="KW-1133">Transmembrane helix</keyword>
<gene>
    <name evidence="3" type="ORF">H8S62_00980</name>
</gene>
<keyword evidence="1" id="KW-0812">Transmembrane</keyword>
<dbReference type="EMBL" id="JACOPQ010000001">
    <property type="protein sequence ID" value="MBC5735581.1"/>
    <property type="molecule type" value="Genomic_DNA"/>
</dbReference>
<dbReference type="Pfam" id="PF14285">
    <property type="entry name" value="DUF4367"/>
    <property type="match status" value="1"/>
</dbReference>
<protein>
    <submittedName>
        <fullName evidence="3">DUF4367 domain-containing protein</fullName>
    </submittedName>
</protein>